<dbReference type="Gene3D" id="2.60.120.620">
    <property type="entry name" value="q2cbj1_9rhob like domain"/>
    <property type="match status" value="1"/>
</dbReference>
<proteinExistence type="predicted"/>
<gene>
    <name evidence="8" type="ORF">Vbra_21109</name>
</gene>
<dbReference type="OrthoDB" id="407973at2759"/>
<dbReference type="InParanoid" id="A0A0G4EX57"/>
<evidence type="ECO:0000256" key="6">
    <source>
        <dbReference type="SAM" id="Phobius"/>
    </source>
</evidence>
<keyword evidence="6" id="KW-0472">Membrane</keyword>
<comment type="cofactor">
    <cofactor evidence="1">
        <name>L-ascorbate</name>
        <dbReference type="ChEBI" id="CHEBI:38290"/>
    </cofactor>
</comment>
<dbReference type="Pfam" id="PF13640">
    <property type="entry name" value="2OG-FeII_Oxy_3"/>
    <property type="match status" value="1"/>
</dbReference>
<keyword evidence="3" id="KW-0223">Dioxygenase</keyword>
<dbReference type="Proteomes" id="UP000041254">
    <property type="component" value="Unassembled WGS sequence"/>
</dbReference>
<keyword evidence="2" id="KW-0479">Metal-binding</keyword>
<organism evidence="8 9">
    <name type="scientific">Vitrella brassicaformis (strain CCMP3155)</name>
    <dbReference type="NCBI Taxonomy" id="1169540"/>
    <lineage>
        <taxon>Eukaryota</taxon>
        <taxon>Sar</taxon>
        <taxon>Alveolata</taxon>
        <taxon>Colpodellida</taxon>
        <taxon>Vitrellaceae</taxon>
        <taxon>Vitrella</taxon>
    </lineage>
</organism>
<dbReference type="AlphaFoldDB" id="A0A0G4EX57"/>
<evidence type="ECO:0000256" key="3">
    <source>
        <dbReference type="ARBA" id="ARBA00022964"/>
    </source>
</evidence>
<dbReference type="VEuPathDB" id="CryptoDB:Vbra_21109"/>
<dbReference type="GO" id="GO:0031418">
    <property type="term" value="F:L-ascorbic acid binding"/>
    <property type="evidence" value="ECO:0007669"/>
    <property type="project" value="InterPro"/>
</dbReference>
<evidence type="ECO:0000313" key="8">
    <source>
        <dbReference type="EMBL" id="CEM03261.1"/>
    </source>
</evidence>
<keyword evidence="6" id="KW-1133">Transmembrane helix</keyword>
<dbReference type="InterPro" id="IPR006620">
    <property type="entry name" value="Pro_4_hyd_alph"/>
</dbReference>
<dbReference type="InterPro" id="IPR044862">
    <property type="entry name" value="Pro_4_hyd_alph_FE2OG_OXY"/>
</dbReference>
<dbReference type="SMART" id="SM00702">
    <property type="entry name" value="P4Hc"/>
    <property type="match status" value="1"/>
</dbReference>
<dbReference type="PANTHER" id="PTHR10869">
    <property type="entry name" value="PROLYL 4-HYDROXYLASE ALPHA SUBUNIT"/>
    <property type="match status" value="1"/>
</dbReference>
<reference evidence="8 9" key="1">
    <citation type="submission" date="2014-11" db="EMBL/GenBank/DDBJ databases">
        <authorList>
            <person name="Zhu J."/>
            <person name="Qi W."/>
            <person name="Song R."/>
        </authorList>
    </citation>
    <scope>NUCLEOTIDE SEQUENCE [LARGE SCALE GENOMIC DNA]</scope>
</reference>
<dbReference type="GO" id="GO:0005783">
    <property type="term" value="C:endoplasmic reticulum"/>
    <property type="evidence" value="ECO:0007669"/>
    <property type="project" value="TreeGrafter"/>
</dbReference>
<dbReference type="EMBL" id="CDMY01000336">
    <property type="protein sequence ID" value="CEM03261.1"/>
    <property type="molecule type" value="Genomic_DNA"/>
</dbReference>
<evidence type="ECO:0000259" key="7">
    <source>
        <dbReference type="SMART" id="SM00702"/>
    </source>
</evidence>
<accession>A0A0G4EX57</accession>
<evidence type="ECO:0000256" key="2">
    <source>
        <dbReference type="ARBA" id="ARBA00022723"/>
    </source>
</evidence>
<keyword evidence="4" id="KW-0560">Oxidoreductase</keyword>
<evidence type="ECO:0000256" key="5">
    <source>
        <dbReference type="ARBA" id="ARBA00023004"/>
    </source>
</evidence>
<protein>
    <recommendedName>
        <fullName evidence="7">Prolyl 4-hydroxylase alpha subunit domain-containing protein</fullName>
    </recommendedName>
</protein>
<dbReference type="PANTHER" id="PTHR10869:SF226">
    <property type="entry name" value="PROLYL 4-HYDROXYLASE ALPHA SUBUNIT DOMAIN-CONTAINING PROTEIN"/>
    <property type="match status" value="1"/>
</dbReference>
<feature type="transmembrane region" description="Helical" evidence="6">
    <location>
        <begin position="44"/>
        <end position="63"/>
    </location>
</feature>
<feature type="domain" description="Prolyl 4-hydroxylase alpha subunit" evidence="7">
    <location>
        <begin position="81"/>
        <end position="304"/>
    </location>
</feature>
<name>A0A0G4EX57_VITBC</name>
<evidence type="ECO:0000256" key="4">
    <source>
        <dbReference type="ARBA" id="ARBA00023002"/>
    </source>
</evidence>
<keyword evidence="6" id="KW-0812">Transmembrane</keyword>
<dbReference type="GO" id="GO:0004656">
    <property type="term" value="F:procollagen-proline 4-dioxygenase activity"/>
    <property type="evidence" value="ECO:0007669"/>
    <property type="project" value="TreeGrafter"/>
</dbReference>
<dbReference type="STRING" id="1169540.A0A0G4EX57"/>
<dbReference type="GO" id="GO:0005506">
    <property type="term" value="F:iron ion binding"/>
    <property type="evidence" value="ECO:0007669"/>
    <property type="project" value="InterPro"/>
</dbReference>
<evidence type="ECO:0000313" key="9">
    <source>
        <dbReference type="Proteomes" id="UP000041254"/>
    </source>
</evidence>
<evidence type="ECO:0000256" key="1">
    <source>
        <dbReference type="ARBA" id="ARBA00001961"/>
    </source>
</evidence>
<sequence>MVSLTAVTFLSSLAAAGGGIALLRRANAARGRRSASSPQHPYLTVLLYGTVTLIISAGSFYLGQQLTSNQLTLPLLVSEAPRIYLVERFLSRAECRRLIALAEAESAPHANSSHHHKGRRGEAFKVNLSERLNLTAALIDRMHRLTMYPPSHGERFQVVKYTAGHSEWNNNINERENKLHKDSNITAGRVATVLVFLSSVDSGGGELVFPYAKRVDSAELRRAAGIKGDGRDVREISLFGNEYLPPLDALCGEYSESLRIEPRQGRALIFFNHDPMLIISESDVLHGNCPVASGVKYTAQRFIRWFEEGEPNRLANIISLMRRRTM</sequence>
<keyword evidence="9" id="KW-1185">Reference proteome</keyword>
<dbReference type="InterPro" id="IPR045054">
    <property type="entry name" value="P4HA-like"/>
</dbReference>
<dbReference type="OMA" id="WNNNINE"/>
<keyword evidence="5" id="KW-0408">Iron</keyword>